<evidence type="ECO:0008006" key="5">
    <source>
        <dbReference type="Google" id="ProtNLM"/>
    </source>
</evidence>
<evidence type="ECO:0000313" key="4">
    <source>
        <dbReference type="Proteomes" id="UP000563524"/>
    </source>
</evidence>
<accession>A0A840I3E8</accession>
<keyword evidence="2" id="KW-0732">Signal</keyword>
<dbReference type="Proteomes" id="UP000563524">
    <property type="component" value="Unassembled WGS sequence"/>
</dbReference>
<evidence type="ECO:0000256" key="2">
    <source>
        <dbReference type="SAM" id="SignalP"/>
    </source>
</evidence>
<gene>
    <name evidence="3" type="ORF">GGQ59_001336</name>
</gene>
<dbReference type="RefSeq" id="WP_183816998.1">
    <property type="nucleotide sequence ID" value="NZ_JACHOB010000002.1"/>
</dbReference>
<dbReference type="AlphaFoldDB" id="A0A840I3E8"/>
<keyword evidence="1" id="KW-1133">Transmembrane helix</keyword>
<comment type="caution">
    <text evidence="3">The sequence shown here is derived from an EMBL/GenBank/DDBJ whole genome shotgun (WGS) entry which is preliminary data.</text>
</comment>
<feature type="chain" id="PRO_5032540338" description="VPLPA-CTERM sorting domain-containing protein" evidence="2">
    <location>
        <begin position="21"/>
        <end position="209"/>
    </location>
</feature>
<keyword evidence="1" id="KW-0812">Transmembrane</keyword>
<keyword evidence="1" id="KW-0472">Membrane</keyword>
<keyword evidence="4" id="KW-1185">Reference proteome</keyword>
<proteinExistence type="predicted"/>
<organism evidence="3 4">
    <name type="scientific">Parvularcula dongshanensis</name>
    <dbReference type="NCBI Taxonomy" id="1173995"/>
    <lineage>
        <taxon>Bacteria</taxon>
        <taxon>Pseudomonadati</taxon>
        <taxon>Pseudomonadota</taxon>
        <taxon>Alphaproteobacteria</taxon>
        <taxon>Parvularculales</taxon>
        <taxon>Parvularculaceae</taxon>
        <taxon>Parvularcula</taxon>
    </lineage>
</organism>
<protein>
    <recommendedName>
        <fullName evidence="5">VPLPA-CTERM sorting domain-containing protein</fullName>
    </recommendedName>
</protein>
<dbReference type="EMBL" id="JACHOB010000002">
    <property type="protein sequence ID" value="MBB4658822.1"/>
    <property type="molecule type" value="Genomic_DNA"/>
</dbReference>
<evidence type="ECO:0000256" key="1">
    <source>
        <dbReference type="SAM" id="Phobius"/>
    </source>
</evidence>
<evidence type="ECO:0000313" key="3">
    <source>
        <dbReference type="EMBL" id="MBB4658822.1"/>
    </source>
</evidence>
<reference evidence="3 4" key="1">
    <citation type="submission" date="2020-08" db="EMBL/GenBank/DDBJ databases">
        <title>Genomic Encyclopedia of Type Strains, Phase IV (KMG-IV): sequencing the most valuable type-strain genomes for metagenomic binning, comparative biology and taxonomic classification.</title>
        <authorList>
            <person name="Goeker M."/>
        </authorList>
    </citation>
    <scope>NUCLEOTIDE SEQUENCE [LARGE SCALE GENOMIC DNA]</scope>
    <source>
        <strain evidence="3 4">DSM 102850</strain>
    </source>
</reference>
<feature type="transmembrane region" description="Helical" evidence="1">
    <location>
        <begin position="184"/>
        <end position="203"/>
    </location>
</feature>
<name>A0A840I3E8_9PROT</name>
<sequence length="209" mass="21555">MKKILTATAAVCGMIGMAQAAEVTLKLDLGILTIDDSQFANTAAFVGSDRDASDVVDLDLTTSEPVYPGTDLSVGFTDNVLFNGDGYDLLVFEEFVFVDDGLSILPERMSATVGGQTQAGDFLGLALGVGVIDLATTYVYGFDLSDFGIGPGTTVFGDVLLSSLGLSPDVTEVLALNSFDASAVPVPAAALLFAPVALGGMALRRKKAV</sequence>
<feature type="signal peptide" evidence="2">
    <location>
        <begin position="1"/>
        <end position="20"/>
    </location>
</feature>